<sequence length="537" mass="58800">MRSQQVTSGNAALYPAIVPLSTNSSASAVSPATRSKAFLSTTRVKISLGNTPSRGKTLPASTHKRSCNVRNSFYSLPRDRQSTHREPCCSKENPGIAPPVFVFHKKEQTLKRPAEDSKYESDLGVPAEKRGRSTSFTYSSTASHIQADSNCRDKRLRSSSFSCILSFPPQKPVAGNNVFMPSSLFSRLNVDSSSTETAGLVPPSVKRTLLWPAVLQAPPLHSFSQPVPSEETPSCCVSAATTPQMVQEPSALSAQDAASVEMESTSNIFLQLSPTVAARNPANQKTTRIDGNAEFVFGENMSERVLSPLKTSDSDNEDSEDDASLDEDSSSSGSELSSSEPPYKTVRRQTLRESAAAYTAASSKRCLLEQVEVFTGEEEESRVMQISCKLFVFEKSTGSWLERGRGVLRLNDMATEESGNLQSRLVMRNQGNLKVILNSKLWAQMNVFKPARKKLCFTATDLENQVVRVFLIQACAKETARLYLAIHHRLVALRSCCGEQETEENLIGLETKPQASALHCSGSYQSKWKSSQAGLWT</sequence>
<dbReference type="InterPro" id="IPR045255">
    <property type="entry name" value="RanBP1-like"/>
</dbReference>
<feature type="region of interest" description="Disordered" evidence="1">
    <location>
        <begin position="304"/>
        <end position="346"/>
    </location>
</feature>
<evidence type="ECO:0000313" key="3">
    <source>
        <dbReference type="EMBL" id="KAK6494366.1"/>
    </source>
</evidence>
<dbReference type="EMBL" id="JAHFZB010000001">
    <property type="protein sequence ID" value="KAK6494366.1"/>
    <property type="molecule type" value="Genomic_DNA"/>
</dbReference>
<dbReference type="CDD" id="cd13180">
    <property type="entry name" value="RanBD_RanBP3"/>
    <property type="match status" value="1"/>
</dbReference>
<proteinExistence type="predicted"/>
<accession>A0ABR1ABB8</accession>
<keyword evidence="4" id="KW-1185">Reference proteome</keyword>
<feature type="compositionally biased region" description="Low complexity" evidence="1">
    <location>
        <begin position="330"/>
        <end position="340"/>
    </location>
</feature>
<dbReference type="PANTHER" id="PTHR23138:SF88">
    <property type="entry name" value="RAN-BINDING PROTEIN 3-LIKE"/>
    <property type="match status" value="1"/>
</dbReference>
<evidence type="ECO:0000313" key="4">
    <source>
        <dbReference type="Proteomes" id="UP001369086"/>
    </source>
</evidence>
<evidence type="ECO:0000259" key="2">
    <source>
        <dbReference type="PROSITE" id="PS50196"/>
    </source>
</evidence>
<dbReference type="Pfam" id="PF00638">
    <property type="entry name" value="Ran_BP1"/>
    <property type="match status" value="1"/>
</dbReference>
<comment type="caution">
    <text evidence="3">The sequence shown here is derived from an EMBL/GenBank/DDBJ whole genome shotgun (WGS) entry which is preliminary data.</text>
</comment>
<feature type="compositionally biased region" description="Acidic residues" evidence="1">
    <location>
        <begin position="314"/>
        <end position="329"/>
    </location>
</feature>
<dbReference type="Gene3D" id="2.30.29.30">
    <property type="entry name" value="Pleckstrin-homology domain (PH domain)/Phosphotyrosine-binding domain (PTB)"/>
    <property type="match status" value="1"/>
</dbReference>
<dbReference type="SMART" id="SM00160">
    <property type="entry name" value="RanBD"/>
    <property type="match status" value="1"/>
</dbReference>
<dbReference type="PANTHER" id="PTHR23138">
    <property type="entry name" value="RAN BINDING PROTEIN"/>
    <property type="match status" value="1"/>
</dbReference>
<dbReference type="PROSITE" id="PS50196">
    <property type="entry name" value="RANBD1"/>
    <property type="match status" value="1"/>
</dbReference>
<dbReference type="Proteomes" id="UP001369086">
    <property type="component" value="Unassembled WGS sequence"/>
</dbReference>
<dbReference type="InterPro" id="IPR011993">
    <property type="entry name" value="PH-like_dom_sf"/>
</dbReference>
<name>A0ABR1ABB8_HUSHU</name>
<feature type="domain" description="RanBD1" evidence="2">
    <location>
        <begin position="367"/>
        <end position="447"/>
    </location>
</feature>
<gene>
    <name evidence="3" type="ORF">HHUSO_G924</name>
</gene>
<dbReference type="InterPro" id="IPR000156">
    <property type="entry name" value="Ran_bind_dom"/>
</dbReference>
<reference evidence="3 4" key="1">
    <citation type="submission" date="2021-05" db="EMBL/GenBank/DDBJ databases">
        <authorList>
            <person name="Zahm M."/>
            <person name="Klopp C."/>
            <person name="Cabau C."/>
            <person name="Kuhl H."/>
            <person name="Suciu R."/>
            <person name="Ciorpac M."/>
            <person name="Holostenco D."/>
            <person name="Gessner J."/>
            <person name="Wuertz S."/>
            <person name="Hohne C."/>
            <person name="Stock M."/>
            <person name="Gislard M."/>
            <person name="Lluch J."/>
            <person name="Milhes M."/>
            <person name="Lampietro C."/>
            <person name="Lopez Roques C."/>
            <person name="Donnadieu C."/>
            <person name="Du K."/>
            <person name="Schartl M."/>
            <person name="Guiguen Y."/>
        </authorList>
    </citation>
    <scope>NUCLEOTIDE SEQUENCE [LARGE SCALE GENOMIC DNA]</scope>
    <source>
        <strain evidence="3">Hh-F2</strain>
        <tissue evidence="3">Blood</tissue>
    </source>
</reference>
<evidence type="ECO:0000256" key="1">
    <source>
        <dbReference type="SAM" id="MobiDB-lite"/>
    </source>
</evidence>
<protein>
    <submittedName>
        <fullName evidence="3">Ran-binding protein 3-like isoform X1</fullName>
    </submittedName>
</protein>
<organism evidence="3 4">
    <name type="scientific">Huso huso</name>
    <name type="common">Beluga</name>
    <name type="synonym">Acipenser huso</name>
    <dbReference type="NCBI Taxonomy" id="61971"/>
    <lineage>
        <taxon>Eukaryota</taxon>
        <taxon>Metazoa</taxon>
        <taxon>Chordata</taxon>
        <taxon>Craniata</taxon>
        <taxon>Vertebrata</taxon>
        <taxon>Euteleostomi</taxon>
        <taxon>Actinopterygii</taxon>
        <taxon>Chondrostei</taxon>
        <taxon>Acipenseriformes</taxon>
        <taxon>Acipenseridae</taxon>
        <taxon>Huso</taxon>
    </lineage>
</organism>
<dbReference type="SUPFAM" id="SSF50729">
    <property type="entry name" value="PH domain-like"/>
    <property type="match status" value="1"/>
</dbReference>